<gene>
    <name evidence="2" type="ORF">DU478_07105</name>
</gene>
<evidence type="ECO:0000313" key="2">
    <source>
        <dbReference type="EMBL" id="RDD66716.1"/>
    </source>
</evidence>
<evidence type="ECO:0000313" key="3">
    <source>
        <dbReference type="Proteomes" id="UP000253977"/>
    </source>
</evidence>
<proteinExistence type="predicted"/>
<reference evidence="2 3" key="1">
    <citation type="submission" date="2018-07" db="EMBL/GenBank/DDBJ databases">
        <title>Thalassococcus profundi sp. nov., a marine bacterium isolated from deep seawater of Okinawa Trough.</title>
        <authorList>
            <person name="Yu M."/>
        </authorList>
    </citation>
    <scope>NUCLEOTIDE SEQUENCE [LARGE SCALE GENOMIC DNA]</scope>
    <source>
        <strain evidence="2 3">WRAS1</strain>
    </source>
</reference>
<dbReference type="AlphaFoldDB" id="A0A369TUV1"/>
<comment type="caution">
    <text evidence="2">The sequence shown here is derived from an EMBL/GenBank/DDBJ whole genome shotgun (WGS) entry which is preliminary data.</text>
</comment>
<feature type="compositionally biased region" description="Low complexity" evidence="1">
    <location>
        <begin position="99"/>
        <end position="111"/>
    </location>
</feature>
<dbReference type="Proteomes" id="UP000253977">
    <property type="component" value="Unassembled WGS sequence"/>
</dbReference>
<accession>A0A369TUV1</accession>
<keyword evidence="3" id="KW-1185">Reference proteome</keyword>
<sequence>MTNNEINPASTLQARCLGAFDELRSEARAHAELRLEVAAREGVERDAYARQKRIEVARAALAAVPEERWQDLSDWLFRFAGSFDAEPFRDRPRDRRDSWSPIPRSPMSAGV</sequence>
<dbReference type="EMBL" id="QPMK01000004">
    <property type="protein sequence ID" value="RDD66716.1"/>
    <property type="molecule type" value="Genomic_DNA"/>
</dbReference>
<feature type="compositionally biased region" description="Basic and acidic residues" evidence="1">
    <location>
        <begin position="86"/>
        <end position="98"/>
    </location>
</feature>
<evidence type="ECO:0000256" key="1">
    <source>
        <dbReference type="SAM" id="MobiDB-lite"/>
    </source>
</evidence>
<name>A0A369TUV1_9RHOB</name>
<organism evidence="2 3">
    <name type="scientific">Thalassococcus profundi</name>
    <dbReference type="NCBI Taxonomy" id="2282382"/>
    <lineage>
        <taxon>Bacteria</taxon>
        <taxon>Pseudomonadati</taxon>
        <taxon>Pseudomonadota</taxon>
        <taxon>Alphaproteobacteria</taxon>
        <taxon>Rhodobacterales</taxon>
        <taxon>Roseobacteraceae</taxon>
        <taxon>Thalassococcus</taxon>
    </lineage>
</organism>
<feature type="region of interest" description="Disordered" evidence="1">
    <location>
        <begin position="85"/>
        <end position="111"/>
    </location>
</feature>
<protein>
    <submittedName>
        <fullName evidence="2">Uncharacterized protein</fullName>
    </submittedName>
</protein>